<keyword evidence="3" id="KW-1185">Reference proteome</keyword>
<organism evidence="2 3">
    <name type="scientific">Kipferlia bialata</name>
    <dbReference type="NCBI Taxonomy" id="797122"/>
    <lineage>
        <taxon>Eukaryota</taxon>
        <taxon>Metamonada</taxon>
        <taxon>Carpediemonas-like organisms</taxon>
        <taxon>Kipferlia</taxon>
    </lineage>
</organism>
<dbReference type="EMBL" id="BDIP01003551">
    <property type="protein sequence ID" value="GCA63448.1"/>
    <property type="molecule type" value="Genomic_DNA"/>
</dbReference>
<gene>
    <name evidence="2" type="ORF">KIPB_009977</name>
</gene>
<evidence type="ECO:0000313" key="3">
    <source>
        <dbReference type="Proteomes" id="UP000265618"/>
    </source>
</evidence>
<dbReference type="Proteomes" id="UP000265618">
    <property type="component" value="Unassembled WGS sequence"/>
</dbReference>
<feature type="non-terminal residue" evidence="2">
    <location>
        <position position="1"/>
    </location>
</feature>
<proteinExistence type="predicted"/>
<name>A0A391NW83_9EUKA</name>
<accession>A0A391NW83</accession>
<protein>
    <submittedName>
        <fullName evidence="2">Uncharacterized protein</fullName>
    </submittedName>
</protein>
<evidence type="ECO:0000313" key="2">
    <source>
        <dbReference type="EMBL" id="GCA63448.1"/>
    </source>
</evidence>
<dbReference type="AlphaFoldDB" id="A0A391NW83"/>
<feature type="region of interest" description="Disordered" evidence="1">
    <location>
        <begin position="107"/>
        <end position="210"/>
    </location>
</feature>
<comment type="caution">
    <text evidence="2">The sequence shown here is derived from an EMBL/GenBank/DDBJ whole genome shotgun (WGS) entry which is preliminary data.</text>
</comment>
<sequence length="566" mass="60255">LSHALGERDTAFIGTVSALLDTKHVREPQRVATSILNSSKDLRLPYTLLGASLVTPKAGERYNPALHHVAAGETDGVDTVACTLAPGVAIQGVSVAKAHVVLGRPGHREWRGQRASVPTTGADVKMKRGSGRGGEREKPSPAAPTVPSAGAPQQDPAHHQAPVPTHHADVDAQAGTRPGGQTAPPKPDVPATLQHGGTHKEETHTASSPPTLEFVKELAYIRVTLDGVDAGRLTEVLHAGRIPLSGPHVLDMVRKLSSVVTETLGRETDPVMREVLASKANTPTDKIVLLSMYVKSMCAARAPIAPPMQQCIHSTLVEFHDLCVSCQGTSTPDIKAVTGCFAQVLASLEPMERYPGCLNRFLTLERTAAIVSWEDSLCTKECSTTAADLFLRHGCFRTPPTSRFASASGLTFCHPPTRDLTNGGTTLKQLLSVFCVSSRDHSHLALLALAQLLEVLCRSHSPPRGLVREGLVFIIRNKTPLAPAFRRLSPSDASMVGMCLGRAAHVVSNTSVTREVEGFLAEASLHMSRARVGASRQIGSGQRLVPAKEGKGDGAVDTFLSHCHCY</sequence>
<evidence type="ECO:0000256" key="1">
    <source>
        <dbReference type="SAM" id="MobiDB-lite"/>
    </source>
</evidence>
<reference evidence="2 3" key="1">
    <citation type="journal article" date="2018" name="PLoS ONE">
        <title>The draft genome of Kipferlia bialata reveals reductive genome evolution in fornicate parasites.</title>
        <authorList>
            <person name="Tanifuji G."/>
            <person name="Takabayashi S."/>
            <person name="Kume K."/>
            <person name="Takagi M."/>
            <person name="Nakayama T."/>
            <person name="Kamikawa R."/>
            <person name="Inagaki Y."/>
            <person name="Hashimoto T."/>
        </authorList>
    </citation>
    <scope>NUCLEOTIDE SEQUENCE [LARGE SCALE GENOMIC DNA]</scope>
    <source>
        <strain evidence="2">NY0173</strain>
    </source>
</reference>